<dbReference type="Gene3D" id="2.30.30.140">
    <property type="match status" value="2"/>
</dbReference>
<dbReference type="CDD" id="cd20393">
    <property type="entry name" value="Tudor_SGF29_rpt1"/>
    <property type="match status" value="1"/>
</dbReference>
<dbReference type="OrthoDB" id="10265994at2759"/>
<dbReference type="AlphaFoldDB" id="F4RK62"/>
<evidence type="ECO:0000259" key="2">
    <source>
        <dbReference type="PROSITE" id="PS51518"/>
    </source>
</evidence>
<feature type="region of interest" description="Disordered" evidence="1">
    <location>
        <begin position="76"/>
        <end position="173"/>
    </location>
</feature>
<reference evidence="5" key="1">
    <citation type="journal article" date="2011" name="Proc. Natl. Acad. Sci. U.S.A.">
        <title>Obligate biotrophy features unraveled by the genomic analysis of rust fungi.</title>
        <authorList>
            <person name="Duplessis S."/>
            <person name="Cuomo C.A."/>
            <person name="Lin Y.-C."/>
            <person name="Aerts A."/>
            <person name="Tisserant E."/>
            <person name="Veneault-Fourrey C."/>
            <person name="Joly D.L."/>
            <person name="Hacquard S."/>
            <person name="Amselem J."/>
            <person name="Cantarel B.L."/>
            <person name="Chiu R."/>
            <person name="Coutinho P.M."/>
            <person name="Feau N."/>
            <person name="Field M."/>
            <person name="Frey P."/>
            <person name="Gelhaye E."/>
            <person name="Goldberg J."/>
            <person name="Grabherr M.G."/>
            <person name="Kodira C.D."/>
            <person name="Kohler A."/>
            <person name="Kuees U."/>
            <person name="Lindquist E.A."/>
            <person name="Lucas S.M."/>
            <person name="Mago R."/>
            <person name="Mauceli E."/>
            <person name="Morin E."/>
            <person name="Murat C."/>
            <person name="Pangilinan J.L."/>
            <person name="Park R."/>
            <person name="Pearson M."/>
            <person name="Quesneville H."/>
            <person name="Rouhier N."/>
            <person name="Sakthikumar S."/>
            <person name="Salamov A.A."/>
            <person name="Schmutz J."/>
            <person name="Selles B."/>
            <person name="Shapiro H."/>
            <person name="Tanguay P."/>
            <person name="Tuskan G.A."/>
            <person name="Henrissat B."/>
            <person name="Van de Peer Y."/>
            <person name="Rouze P."/>
            <person name="Ellis J.G."/>
            <person name="Dodds P.N."/>
            <person name="Schein J.E."/>
            <person name="Zhong S."/>
            <person name="Hamelin R.C."/>
            <person name="Grigoriev I.V."/>
            <person name="Szabo L.J."/>
            <person name="Martin F."/>
        </authorList>
    </citation>
    <scope>NUCLEOTIDE SEQUENCE [LARGE SCALE GENOMIC DNA]</scope>
    <source>
        <strain evidence="5">98AG31 / pathotype 3-4-7</strain>
    </source>
</reference>
<evidence type="ECO:0000313" key="4">
    <source>
        <dbReference type="EMBL" id="EGG07238.1"/>
    </source>
</evidence>
<reference evidence="4" key="2">
    <citation type="submission" date="2011-04" db="EMBL/GenBank/DDBJ databases">
        <title>Obligate Biotrophy Features Unraveled by the Genomic Analysis of the Rust Fungi, Melampsora larici-populina and Puccinia graminis f. sp. tritici.</title>
        <authorList>
            <consortium name="US DOE Joint Genome Institute (JGI-PGF)"/>
            <person name="Duplessis S."/>
            <person name="Cuomo C."/>
            <person name="Lin Y.-C."/>
            <person name="Aerts A."/>
            <person name="Tisserant E."/>
            <person name="Veneault-Fourrey C."/>
            <person name="Joly D."/>
            <person name="Hacquard S."/>
            <person name="Amselem J."/>
            <person name="Cantarel B."/>
            <person name="Readman C."/>
            <person name="Coutinho P."/>
            <person name="Feau N."/>
            <person name="Field M."/>
            <person name="Frey P."/>
            <person name="Gelhaye E."/>
            <person name="Goldberg J."/>
            <person name="Grabherr M."/>
            <person name="Kodira C."/>
            <person name="Kohler A."/>
            <person name="Kues U."/>
            <person name="Lindquist E."/>
            <person name="Lucas S."/>
            <person name="Mago R."/>
            <person name="Mauceli E."/>
            <person name="Morin E."/>
            <person name="Murat C."/>
            <person name="Pangilinan J."/>
            <person name="Park R."/>
            <person name="Pearson M."/>
            <person name="Quesneville H."/>
            <person name="Rouhier N."/>
            <person name="Sakthikumar S."/>
            <person name="Salamov A."/>
            <person name="Schmutz J."/>
            <person name="Selles B."/>
            <person name="Shapiro H."/>
            <person name="Tangay P."/>
            <person name="Tuskan G."/>
            <person name="Henrissat B."/>
            <person name="Van de Peer Y."/>
            <person name="Rouze P."/>
            <person name="Schein J."/>
            <person name="Ellis J."/>
            <person name="Dodds P."/>
            <person name="Zhong S."/>
            <person name="Hamelin R."/>
            <person name="Grigoriev I."/>
            <person name="Szabo L."/>
            <person name="Martin F."/>
        </authorList>
    </citation>
    <scope>NUCLEOTIDE SEQUENCE</scope>
    <source>
        <strain evidence="4">98AG31</strain>
    </source>
</reference>
<dbReference type="GO" id="GO:0000124">
    <property type="term" value="C:SAGA complex"/>
    <property type="evidence" value="ECO:0007669"/>
    <property type="project" value="InterPro"/>
</dbReference>
<dbReference type="KEGG" id="mlr:MELLADRAFT_62767"/>
<protein>
    <recommendedName>
        <fullName evidence="2">SGF29 C-terminal domain-containing protein</fullName>
    </recommendedName>
</protein>
<dbReference type="EMBL" id="GL883105">
    <property type="protein sequence ID" value="EGG07238.1"/>
    <property type="molecule type" value="Genomic_DNA"/>
</dbReference>
<dbReference type="HOGENOM" id="CLU_860742_0_0_1"/>
<gene>
    <name evidence="4" type="ORF">MELLADRAFT_62767</name>
    <name evidence="3" type="ORF">MELLADRAFT_70307</name>
</gene>
<dbReference type="STRING" id="747676.F4RK62"/>
<evidence type="ECO:0000313" key="5">
    <source>
        <dbReference type="Proteomes" id="UP000001072"/>
    </source>
</evidence>
<feature type="region of interest" description="Disordered" evidence="1">
    <location>
        <begin position="1"/>
        <end position="36"/>
    </location>
</feature>
<dbReference type="Proteomes" id="UP000001072">
    <property type="component" value="Unassembled WGS sequence"/>
</dbReference>
<dbReference type="PANTHER" id="PTHR21539:SF0">
    <property type="entry name" value="SAGA-ASSOCIATED FACTOR 29"/>
    <property type="match status" value="1"/>
</dbReference>
<dbReference type="PANTHER" id="PTHR21539">
    <property type="entry name" value="SAGA-ASSOCIATED FACTOR 29"/>
    <property type="match status" value="1"/>
</dbReference>
<dbReference type="InterPro" id="IPR010750">
    <property type="entry name" value="SGF29_tudor-like_dom"/>
</dbReference>
<dbReference type="KEGG" id="mlr:MELLADRAFT_70307"/>
<dbReference type="PROSITE" id="PS51518">
    <property type="entry name" value="SGF29_C"/>
    <property type="match status" value="1"/>
</dbReference>
<dbReference type="GeneID" id="18929967"/>
<feature type="compositionally biased region" description="Polar residues" evidence="1">
    <location>
        <begin position="129"/>
        <end position="152"/>
    </location>
</feature>
<dbReference type="Pfam" id="PF07039">
    <property type="entry name" value="SGF29_Tudor"/>
    <property type="match status" value="1"/>
</dbReference>
<dbReference type="InterPro" id="IPR047288">
    <property type="entry name" value="Tudor_SGF29_rpt1"/>
</dbReference>
<keyword evidence="5" id="KW-1185">Reference proteome</keyword>
<dbReference type="eggNOG" id="KOG3038">
    <property type="taxonomic scope" value="Eukaryota"/>
</dbReference>
<dbReference type="EMBL" id="GL883436">
    <property type="protein sequence ID" value="EGF96974.1"/>
    <property type="molecule type" value="Genomic_DNA"/>
</dbReference>
<dbReference type="InterPro" id="IPR037802">
    <property type="entry name" value="SGF29"/>
</dbReference>
<feature type="compositionally biased region" description="Low complexity" evidence="1">
    <location>
        <begin position="111"/>
        <end position="124"/>
    </location>
</feature>
<feature type="domain" description="SGF29 C-terminal" evidence="2">
    <location>
        <begin position="180"/>
        <end position="323"/>
    </location>
</feature>
<accession>F4RK62</accession>
<evidence type="ECO:0000256" key="1">
    <source>
        <dbReference type="SAM" id="MobiDB-lite"/>
    </source>
</evidence>
<dbReference type="RefSeq" id="XP_007409680.1">
    <property type="nucleotide sequence ID" value="XM_007409618.1"/>
</dbReference>
<name>F4RK62_MELLP</name>
<sequence length="323" mass="35549">MGRRGQTQSNSSTNADAEAALQDRLPSSIDDPSPLTSDLEGLVGSIESLLKDTVEEEAILEVLLERLAILIALREAPPDPPQQGRAAKKRRIEHTSAEPMDSPASSSLLEPPVSSTSRTSSPAPLHLTQPLNPRSSQVVSRATTPILSDQPSTATTTTTTNRRDTRQGVNKSTRMAALRDQLPLLPGRLVAFKRPRKPSDAARSTDAEWIMARVVRCISNDKNRYEVEDVDVEGSSSEADTSNNVRKVSWNTTLKSIIPLPVVDKPETFPTVPLPPGTDVLGLYPDTTTFYLGKIESVPTQKSRKYKWEWNMWFNLVKSKSKL</sequence>
<dbReference type="RefSeq" id="XP_007419757.1">
    <property type="nucleotide sequence ID" value="XM_007419695.1"/>
</dbReference>
<feature type="compositionally biased region" description="Polar residues" evidence="1">
    <location>
        <begin position="1"/>
        <end position="15"/>
    </location>
</feature>
<organism evidence="5">
    <name type="scientific">Melampsora larici-populina (strain 98AG31 / pathotype 3-4-7)</name>
    <name type="common">Poplar leaf rust fungus</name>
    <dbReference type="NCBI Taxonomy" id="747676"/>
    <lineage>
        <taxon>Eukaryota</taxon>
        <taxon>Fungi</taxon>
        <taxon>Dikarya</taxon>
        <taxon>Basidiomycota</taxon>
        <taxon>Pucciniomycotina</taxon>
        <taxon>Pucciniomycetes</taxon>
        <taxon>Pucciniales</taxon>
        <taxon>Melampsoraceae</taxon>
        <taxon>Melampsora</taxon>
    </lineage>
</organism>
<evidence type="ECO:0000313" key="3">
    <source>
        <dbReference type="EMBL" id="EGF96974.1"/>
    </source>
</evidence>
<dbReference type="GeneID" id="18931486"/>
<dbReference type="VEuPathDB" id="FungiDB:MELLADRAFT_70307"/>
<proteinExistence type="predicted"/>
<dbReference type="VEuPathDB" id="FungiDB:MELLADRAFT_62767"/>